<reference evidence="2 3" key="1">
    <citation type="journal article" date="2021" name="Int. J. Syst. Evol. Microbiol.">
        <title>Reticulibacter mediterranei gen. nov., sp. nov., within the new family Reticulibacteraceae fam. nov., and Ktedonospora formicarum gen. nov., sp. nov., Ktedonobacter robiniae sp. nov., Dictyobacter formicarum sp. nov. and Dictyobacter arantiisoli sp. nov., belonging to the class Ktedonobacteria.</title>
        <authorList>
            <person name="Yabe S."/>
            <person name="Zheng Y."/>
            <person name="Wang C.M."/>
            <person name="Sakai Y."/>
            <person name="Abe K."/>
            <person name="Yokota A."/>
            <person name="Donadio S."/>
            <person name="Cavaletti L."/>
            <person name="Monciardini P."/>
        </authorList>
    </citation>
    <scope>NUCLEOTIDE SEQUENCE [LARGE SCALE GENOMIC DNA]</scope>
    <source>
        <strain evidence="2 3">SOSP1-30</strain>
    </source>
</reference>
<accession>A0ABQ3UN57</accession>
<protein>
    <recommendedName>
        <fullName evidence="4">YggT family protein</fullName>
    </recommendedName>
</protein>
<feature type="transmembrane region" description="Helical" evidence="1">
    <location>
        <begin position="124"/>
        <end position="147"/>
    </location>
</feature>
<proteinExistence type="predicted"/>
<dbReference type="RefSeq" id="WP_201370623.1">
    <property type="nucleotide sequence ID" value="NZ_BNJG01000001.1"/>
</dbReference>
<keyword evidence="3" id="KW-1185">Reference proteome</keyword>
<sequence length="159" mass="18794">MFRRNYREAYERMRNTPHFNQNTYNASTTEPWWPDSTAPVPPQYLSNLPWHRRALYSIGRFCAALIRKLNQLLGFLLWMLTLLLAARFLFTLFGLTHSLFSQWIFAASAPFMFPFERFMPISHYSGYAIDGSILVAIFIYWLGVFLVRRFLKLLVTRPA</sequence>
<keyword evidence="1" id="KW-0472">Membrane</keyword>
<dbReference type="Proteomes" id="UP000654345">
    <property type="component" value="Unassembled WGS sequence"/>
</dbReference>
<evidence type="ECO:0000313" key="3">
    <source>
        <dbReference type="Proteomes" id="UP000654345"/>
    </source>
</evidence>
<comment type="caution">
    <text evidence="2">The sequence shown here is derived from an EMBL/GenBank/DDBJ whole genome shotgun (WGS) entry which is preliminary data.</text>
</comment>
<feature type="transmembrane region" description="Helical" evidence="1">
    <location>
        <begin position="75"/>
        <end position="104"/>
    </location>
</feature>
<organism evidence="2 3">
    <name type="scientific">Ktedonobacter robiniae</name>
    <dbReference type="NCBI Taxonomy" id="2778365"/>
    <lineage>
        <taxon>Bacteria</taxon>
        <taxon>Bacillati</taxon>
        <taxon>Chloroflexota</taxon>
        <taxon>Ktedonobacteria</taxon>
        <taxon>Ktedonobacterales</taxon>
        <taxon>Ktedonobacteraceae</taxon>
        <taxon>Ktedonobacter</taxon>
    </lineage>
</organism>
<evidence type="ECO:0000256" key="1">
    <source>
        <dbReference type="SAM" id="Phobius"/>
    </source>
</evidence>
<dbReference type="InterPro" id="IPR003425">
    <property type="entry name" value="CCB3/YggT"/>
</dbReference>
<keyword evidence="1" id="KW-1133">Transmembrane helix</keyword>
<evidence type="ECO:0000313" key="2">
    <source>
        <dbReference type="EMBL" id="GHO53847.1"/>
    </source>
</evidence>
<evidence type="ECO:0008006" key="4">
    <source>
        <dbReference type="Google" id="ProtNLM"/>
    </source>
</evidence>
<gene>
    <name evidence="2" type="ORF">KSB_23220</name>
</gene>
<keyword evidence="1" id="KW-0812">Transmembrane</keyword>
<name>A0ABQ3UN57_9CHLR</name>
<dbReference type="EMBL" id="BNJG01000001">
    <property type="protein sequence ID" value="GHO53847.1"/>
    <property type="molecule type" value="Genomic_DNA"/>
</dbReference>
<dbReference type="Pfam" id="PF02325">
    <property type="entry name" value="CCB3_YggT"/>
    <property type="match status" value="1"/>
</dbReference>